<feature type="transmembrane region" description="Helical" evidence="1">
    <location>
        <begin position="419"/>
        <end position="437"/>
    </location>
</feature>
<feature type="transmembrane region" description="Helical" evidence="1">
    <location>
        <begin position="179"/>
        <end position="198"/>
    </location>
</feature>
<reference evidence="2" key="1">
    <citation type="submission" date="2020-02" db="EMBL/GenBank/DDBJ databases">
        <authorList>
            <person name="Meier V. D."/>
        </authorList>
    </citation>
    <scope>NUCLEOTIDE SEQUENCE</scope>
    <source>
        <strain evidence="2">AVDCRST_MAG34</strain>
    </source>
</reference>
<feature type="transmembrane region" description="Helical" evidence="1">
    <location>
        <begin position="381"/>
        <end position="399"/>
    </location>
</feature>
<keyword evidence="1" id="KW-0472">Membrane</keyword>
<keyword evidence="1" id="KW-1133">Transmembrane helix</keyword>
<sequence>MRVFTHGIGGSQDLPISLPFALAGGAAALAVSFIVLVMAWRTPRFDAANQGRPLPRAVVAAVDGGWLSQLLRAFGLVFTAYVGWAAFAGPDTLANPTFGVVYVLLWVGIVPASLLLGPVFRAVSPVRTVHRLLSRVTGGRPEDSILRLPSWVGLWPAALGLLAFTWLELVFPEANYLSSVRLWFAGYAVVLLVGAAVFGDRWFAAADPFEVLSTLVGHLSPFGRTSDGTLVIRSPLRNLDGIEPQPGLVAAVSVLVGSTAFDSFSDSLAWVRYTQASTLPGVPLDTAGLVSFSVLVGVLFAAATMATAPPPHLPRRQLPGHFAHSLVPIVVGYLTAHYLTYLVEVGQQTLVRLSDPMVNGSNLLGTADLQPSYWLSLHPTLLASLKVGAIVGGHVLGVIAAHDRAMQLLPRRSQLTGQLPLLVVMVGYTVSGLYLLLTV</sequence>
<evidence type="ECO:0000256" key="1">
    <source>
        <dbReference type="SAM" id="Phobius"/>
    </source>
</evidence>
<organism evidence="2">
    <name type="scientific">uncultured Nocardioidaceae bacterium</name>
    <dbReference type="NCBI Taxonomy" id="253824"/>
    <lineage>
        <taxon>Bacteria</taxon>
        <taxon>Bacillati</taxon>
        <taxon>Actinomycetota</taxon>
        <taxon>Actinomycetes</taxon>
        <taxon>Propionibacteriales</taxon>
        <taxon>Nocardioidaceae</taxon>
        <taxon>environmental samples</taxon>
    </lineage>
</organism>
<feature type="transmembrane region" description="Helical" evidence="1">
    <location>
        <begin position="70"/>
        <end position="87"/>
    </location>
</feature>
<feature type="transmembrane region" description="Helical" evidence="1">
    <location>
        <begin position="99"/>
        <end position="123"/>
    </location>
</feature>
<name>A0A6J4LVY4_9ACTN</name>
<dbReference type="AlphaFoldDB" id="A0A6J4LVY4"/>
<protein>
    <submittedName>
        <fullName evidence="2">Uncharacterized protein</fullName>
    </submittedName>
</protein>
<feature type="transmembrane region" description="Helical" evidence="1">
    <location>
        <begin position="20"/>
        <end position="40"/>
    </location>
</feature>
<dbReference type="EMBL" id="CADCUI010000022">
    <property type="protein sequence ID" value="CAA9343348.1"/>
    <property type="molecule type" value="Genomic_DNA"/>
</dbReference>
<proteinExistence type="predicted"/>
<feature type="transmembrane region" description="Helical" evidence="1">
    <location>
        <begin position="144"/>
        <end position="167"/>
    </location>
</feature>
<keyword evidence="1" id="KW-0812">Transmembrane</keyword>
<gene>
    <name evidence="2" type="ORF">AVDCRST_MAG34-1071</name>
</gene>
<feature type="transmembrane region" description="Helical" evidence="1">
    <location>
        <begin position="290"/>
        <end position="310"/>
    </location>
</feature>
<evidence type="ECO:0000313" key="2">
    <source>
        <dbReference type="EMBL" id="CAA9343348.1"/>
    </source>
</evidence>
<feature type="transmembrane region" description="Helical" evidence="1">
    <location>
        <begin position="322"/>
        <end position="343"/>
    </location>
</feature>
<accession>A0A6J4LVY4</accession>